<proteinExistence type="predicted"/>
<dbReference type="GO" id="GO:0016779">
    <property type="term" value="F:nucleotidyltransferase activity"/>
    <property type="evidence" value="ECO:0007669"/>
    <property type="project" value="UniProtKB-ARBA"/>
</dbReference>
<keyword evidence="4" id="KW-1185">Reference proteome</keyword>
<dbReference type="PATRIC" id="fig|1129794.4.peg.2950"/>
<keyword evidence="1" id="KW-0460">Magnesium</keyword>
<dbReference type="EMBL" id="CP003837">
    <property type="protein sequence ID" value="AGH45076.1"/>
    <property type="molecule type" value="Genomic_DNA"/>
</dbReference>
<dbReference type="SUPFAM" id="SSF53448">
    <property type="entry name" value="Nucleotide-diphospho-sugar transferases"/>
    <property type="match status" value="1"/>
</dbReference>
<feature type="domain" description="MobA-like NTP transferase" evidence="2">
    <location>
        <begin position="6"/>
        <end position="170"/>
    </location>
</feature>
<dbReference type="STRING" id="1129794.C427_2967"/>
<gene>
    <name evidence="3" type="ORF">C427_2967</name>
</gene>
<dbReference type="RefSeq" id="WP_007635704.1">
    <property type="nucleotide sequence ID" value="NC_020514.1"/>
</dbReference>
<dbReference type="KEGG" id="gps:C427_2967"/>
<reference evidence="3 4" key="1">
    <citation type="journal article" date="2013" name="Genome Announc.">
        <title>Complete Genome Sequence of Glaciecola psychrophila Strain 170T.</title>
        <authorList>
            <person name="Yin J."/>
            <person name="Chen J."/>
            <person name="Liu G."/>
            <person name="Yu Y."/>
            <person name="Song L."/>
            <person name="Wang X."/>
            <person name="Qu X."/>
        </authorList>
    </citation>
    <scope>NUCLEOTIDE SEQUENCE [LARGE SCALE GENOMIC DNA]</scope>
    <source>
        <strain evidence="3 4">170</strain>
    </source>
</reference>
<dbReference type="OrthoDB" id="5298023at2"/>
<accession>K7ALZ4</accession>
<dbReference type="InterPro" id="IPR029044">
    <property type="entry name" value="Nucleotide-diphossugar_trans"/>
</dbReference>
<dbReference type="eggNOG" id="COG2068">
    <property type="taxonomic scope" value="Bacteria"/>
</dbReference>
<dbReference type="Pfam" id="PF12804">
    <property type="entry name" value="NTP_transf_3"/>
    <property type="match status" value="1"/>
</dbReference>
<dbReference type="HOGENOM" id="CLU_061980_2_0_6"/>
<protein>
    <recommendedName>
        <fullName evidence="2">MobA-like NTP transferase domain-containing protein</fullName>
    </recommendedName>
</protein>
<sequence>MKTELILLAAGQSKRFGGIKQLTDIHGQPMICHCLSQYRQGEKWLTGITNGYVMLGANAELINEVLPNNITRYVASSWQLGMGHTLAESMHLTAIDTTHVLIALADQVALTQNLVIKMLQKLNKYPQHIIAAKYAGVVGAPTIFPTQYFSQLSQLKGDKGAKTMLQQYSQQVIGLTMPEAALDVDTPDDLKFV</sequence>
<evidence type="ECO:0000256" key="1">
    <source>
        <dbReference type="ARBA" id="ARBA00022842"/>
    </source>
</evidence>
<evidence type="ECO:0000259" key="2">
    <source>
        <dbReference type="Pfam" id="PF12804"/>
    </source>
</evidence>
<evidence type="ECO:0000313" key="4">
    <source>
        <dbReference type="Proteomes" id="UP000011864"/>
    </source>
</evidence>
<dbReference type="Gene3D" id="3.90.550.10">
    <property type="entry name" value="Spore Coat Polysaccharide Biosynthesis Protein SpsA, Chain A"/>
    <property type="match status" value="1"/>
</dbReference>
<dbReference type="CDD" id="cd04182">
    <property type="entry name" value="GT_2_like_f"/>
    <property type="match status" value="1"/>
</dbReference>
<dbReference type="AlphaFoldDB" id="K7ALZ4"/>
<dbReference type="InterPro" id="IPR025877">
    <property type="entry name" value="MobA-like_NTP_Trfase"/>
</dbReference>
<name>K7ALZ4_9ALTE</name>
<organism evidence="3 4">
    <name type="scientific">Paraglaciecola psychrophila 170</name>
    <dbReference type="NCBI Taxonomy" id="1129794"/>
    <lineage>
        <taxon>Bacteria</taxon>
        <taxon>Pseudomonadati</taxon>
        <taxon>Pseudomonadota</taxon>
        <taxon>Gammaproteobacteria</taxon>
        <taxon>Alteromonadales</taxon>
        <taxon>Alteromonadaceae</taxon>
        <taxon>Paraglaciecola</taxon>
    </lineage>
</organism>
<dbReference type="PANTHER" id="PTHR43777">
    <property type="entry name" value="MOLYBDENUM COFACTOR CYTIDYLYLTRANSFERASE"/>
    <property type="match status" value="1"/>
</dbReference>
<evidence type="ECO:0000313" key="3">
    <source>
        <dbReference type="EMBL" id="AGH45076.1"/>
    </source>
</evidence>
<dbReference type="PANTHER" id="PTHR43777:SF1">
    <property type="entry name" value="MOLYBDENUM COFACTOR CYTIDYLYLTRANSFERASE"/>
    <property type="match status" value="1"/>
</dbReference>
<dbReference type="Proteomes" id="UP000011864">
    <property type="component" value="Chromosome"/>
</dbReference>